<comment type="caution">
    <text evidence="1">The sequence shown here is derived from an EMBL/GenBank/DDBJ whole genome shotgun (WGS) entry which is preliminary data.</text>
</comment>
<protein>
    <submittedName>
        <fullName evidence="1">Uncharacterized protein</fullName>
    </submittedName>
</protein>
<organism evidence="1 2">
    <name type="scientific">Fluctibacter corallii</name>
    <dbReference type="NCBI Taxonomy" id="2984329"/>
    <lineage>
        <taxon>Bacteria</taxon>
        <taxon>Pseudomonadati</taxon>
        <taxon>Pseudomonadota</taxon>
        <taxon>Gammaproteobacteria</taxon>
        <taxon>Alteromonadales</taxon>
        <taxon>Alteromonadaceae</taxon>
        <taxon>Fluctibacter</taxon>
    </lineage>
</organism>
<accession>A0ABT3A6B9</accession>
<dbReference type="Proteomes" id="UP001652504">
    <property type="component" value="Unassembled WGS sequence"/>
</dbReference>
<sequence>MFVKQEKSEKIELVKHIIRQNQYQHLDRCFQQVTALGMSVNMSALKRFAEKLKLIDQVTQQKDRHSTSSPLASTPVKDDLISAVDDVLSEDEPSNQVTNAVSSQSPPFTVTRNGLEVPFTADGVTLTPTEIKKREAEITYELGALKIRESELLQELIVLSELLENVT</sequence>
<name>A0ABT3A6B9_9ALTE</name>
<keyword evidence="2" id="KW-1185">Reference proteome</keyword>
<evidence type="ECO:0000313" key="1">
    <source>
        <dbReference type="EMBL" id="MCV2884198.1"/>
    </source>
</evidence>
<reference evidence="1 2" key="1">
    <citation type="submission" date="2022-10" db="EMBL/GenBank/DDBJ databases">
        <title>Aestuariibacter sp. AA17 isolated from Montipora capitata coral fragment.</title>
        <authorList>
            <person name="Emsley S.A."/>
            <person name="Pfannmuller K.M."/>
            <person name="Loughran R.M."/>
            <person name="Shlafstein M."/>
            <person name="Papke E."/>
            <person name="Saw J.H."/>
            <person name="Ushijima B."/>
            <person name="Videau P."/>
        </authorList>
    </citation>
    <scope>NUCLEOTIDE SEQUENCE [LARGE SCALE GENOMIC DNA]</scope>
    <source>
        <strain evidence="1 2">AA17</strain>
    </source>
</reference>
<proteinExistence type="predicted"/>
<evidence type="ECO:0000313" key="2">
    <source>
        <dbReference type="Proteomes" id="UP001652504"/>
    </source>
</evidence>
<gene>
    <name evidence="1" type="ORF">OE749_05785</name>
</gene>
<dbReference type="RefSeq" id="WP_263711404.1">
    <property type="nucleotide sequence ID" value="NZ_JAOWKX010000002.1"/>
</dbReference>
<dbReference type="EMBL" id="JAOWKX010000002">
    <property type="protein sequence ID" value="MCV2884198.1"/>
    <property type="molecule type" value="Genomic_DNA"/>
</dbReference>